<evidence type="ECO:0000256" key="1">
    <source>
        <dbReference type="SAM" id="Phobius"/>
    </source>
</evidence>
<dbReference type="Proteomes" id="UP000253141">
    <property type="component" value="Unassembled WGS sequence"/>
</dbReference>
<protein>
    <submittedName>
        <fullName evidence="2">Uncharacterized protein</fullName>
    </submittedName>
</protein>
<evidence type="ECO:0000313" key="2">
    <source>
        <dbReference type="EMBL" id="RDB02379.1"/>
    </source>
</evidence>
<dbReference type="EMBL" id="QPIW01000045">
    <property type="protein sequence ID" value="RDB02379.1"/>
    <property type="molecule type" value="Genomic_DNA"/>
</dbReference>
<feature type="transmembrane region" description="Helical" evidence="1">
    <location>
        <begin position="51"/>
        <end position="73"/>
    </location>
</feature>
<keyword evidence="1" id="KW-0472">Membrane</keyword>
<comment type="caution">
    <text evidence="2">The sequence shown here is derived from an EMBL/GenBank/DDBJ whole genome shotgun (WGS) entry which is preliminary data.</text>
</comment>
<keyword evidence="1" id="KW-0812">Transmembrane</keyword>
<keyword evidence="3" id="KW-1185">Reference proteome</keyword>
<proteinExistence type="predicted"/>
<evidence type="ECO:0000313" key="3">
    <source>
        <dbReference type="Proteomes" id="UP000253141"/>
    </source>
</evidence>
<name>A0A369HXY1_9BACT</name>
<reference evidence="2 3" key="1">
    <citation type="submission" date="2018-07" db="EMBL/GenBank/DDBJ databases">
        <title>Genome analysis of Runella aurantiaca.</title>
        <authorList>
            <person name="Yang X."/>
        </authorList>
    </citation>
    <scope>NUCLEOTIDE SEQUENCE [LARGE SCALE GENOMIC DNA]</scope>
    <source>
        <strain evidence="2 3">YX9</strain>
    </source>
</reference>
<keyword evidence="1" id="KW-1133">Transmembrane helix</keyword>
<organism evidence="2 3">
    <name type="scientific">Runella aurantiaca</name>
    <dbReference type="NCBI Taxonomy" id="2282308"/>
    <lineage>
        <taxon>Bacteria</taxon>
        <taxon>Pseudomonadati</taxon>
        <taxon>Bacteroidota</taxon>
        <taxon>Cytophagia</taxon>
        <taxon>Cytophagales</taxon>
        <taxon>Spirosomataceae</taxon>
        <taxon>Runella</taxon>
    </lineage>
</organism>
<sequence>MNHFHRNLQKAKERESPFFKITTQTPTFTKCDDEPFSRHFTEQYILYINDLYFGGFMYTLTLVGIGLIFYAAVQFFS</sequence>
<accession>A0A369HXY1</accession>
<gene>
    <name evidence="2" type="ORF">DVG78_29010</name>
</gene>
<dbReference type="AlphaFoldDB" id="A0A369HXY1"/>